<keyword evidence="5" id="KW-1185">Reference proteome</keyword>
<sequence length="1140" mass="123723">MKVQKPALAALLGATAFFLPAQVALSDGNSPATVAGAPEGFIISINGETLTGDDRVRDDIRRTDVQLAQADVQVVYDGLGGTPRLDLQLMGGPRIYRAGDEVTVQSELNYPAYVERAEIRVVDLTARGGAQVIGVIPVEPNGQARVTVPEGENIALIHRVYDARGRFDATAPIPLSRPDRRAEADGVEEGSDQTALRRIPVYGGAVTVSGSGVPAGASVSALGERIRPDASGGFVVQRILPAGDYPVNVQVRGAGQNVDLTRDVDIPVSEWFYVAVADLTVGGHRDGLSGARTTYRDGRLAGYVDGRTENGVQITASLDTGHGDLKDIFRRLQDKDPRQLAQRVDPRDLYPTYGDDSTSVDNTPTSGRVYLRIEREGNYIQFGDFDANLDGNTLVSNSRALYGAQAAYATPQTTDAGEARARFTAYAAQPDQLAQRDVFLGTGGTVYFLERQDIQSGTARLFAQVRDADTGRIIKTVELQPGTDFTINNIQGIVTLTRPLSGSVDSGLIIQGSDPELVLVAQYEYTPTLTNIDGFAFGGRGEVWATDQLRFGANAMVDESGSTDHKAIGVDVLWRLNDDTYLSAEIARTEGTGFTSTFSNDGGLIVNSDTLATGSGEAVKLDGRVSLADLGYNVEGSVGGYFEHRREGFSNLDYQVLSTTGDETLWGVYADIAPRENLKYAFYADSYENDAGKVDRTFGAETRFALNDRTELGLGVEYVDLNTASDKGTRTDIAARLEHSVSEDLDVYAFGQSSVSVNGLERADRYGVGTVYRVGDNWTLSGEISDGTEGAGGRLTGEYDDGAGNTTYLGYELDAGREVDGNTLIGRDKGRFVVGGTREVSSNTDIFFENAYDAFGRYQSVASAFGLTYTPSDIWSSTITVELGTVDDDDGNDFDRKALSFGLRRETEDLTLSGRLEYRVDEGLRSGNPLDTETFVVAANANYTINPDQRLVFAFNATDTNTNNNVALDGEFAELSFGYAYRPVNNDRLNLLARYRYVRDMYGQRVDDADEDGPRQRSHVFSIDASYDLDEQWTLGGKFGYRRSETAANETAAFAQNDAVLSAVNLRYHRVHNWDVLLEVRNFRTIQGGTDETAALAAAYRHFGNNVKLGLGYNFGSFSDDLTDLIHDDEGVFLNLVAKF</sequence>
<keyword evidence="1 3" id="KW-0732">Signal</keyword>
<reference evidence="4" key="1">
    <citation type="submission" date="2020-10" db="EMBL/GenBank/DDBJ databases">
        <title>Paenihalocynthiibacter styelae gen. nov., sp. nov., isolated from stalked sea squirt Styela clava.</title>
        <authorList>
            <person name="Kim Y.-O."/>
            <person name="Yoon J.-H."/>
        </authorList>
    </citation>
    <scope>NUCLEOTIDE SEQUENCE</scope>
    <source>
        <strain evidence="4">MYP1-1</strain>
    </source>
</reference>
<keyword evidence="4" id="KW-0675">Receptor</keyword>
<feature type="chain" id="PRO_5035166067" evidence="3">
    <location>
        <begin position="22"/>
        <end position="1140"/>
    </location>
</feature>
<dbReference type="Proteomes" id="UP000640583">
    <property type="component" value="Unassembled WGS sequence"/>
</dbReference>
<feature type="compositionally biased region" description="Basic and acidic residues" evidence="2">
    <location>
        <begin position="336"/>
        <end position="348"/>
    </location>
</feature>
<feature type="signal peptide" evidence="3">
    <location>
        <begin position="1"/>
        <end position="21"/>
    </location>
</feature>
<evidence type="ECO:0000313" key="4">
    <source>
        <dbReference type="EMBL" id="MBI1495068.1"/>
    </source>
</evidence>
<dbReference type="SUPFAM" id="SSF56935">
    <property type="entry name" value="Porins"/>
    <property type="match status" value="1"/>
</dbReference>
<evidence type="ECO:0000256" key="3">
    <source>
        <dbReference type="SAM" id="SignalP"/>
    </source>
</evidence>
<evidence type="ECO:0000256" key="1">
    <source>
        <dbReference type="ARBA" id="ARBA00022729"/>
    </source>
</evidence>
<feature type="region of interest" description="Disordered" evidence="2">
    <location>
        <begin position="171"/>
        <end position="190"/>
    </location>
</feature>
<gene>
    <name evidence="4" type="ORF">H1D41_15600</name>
</gene>
<dbReference type="AlphaFoldDB" id="A0A8J7IKW2"/>
<dbReference type="Gene3D" id="2.40.160.40">
    <property type="entry name" value="monomeric porin ompg"/>
    <property type="match status" value="1"/>
</dbReference>
<name>A0A8J7IKW2_9RHOB</name>
<feature type="region of interest" description="Disordered" evidence="2">
    <location>
        <begin position="336"/>
        <end position="363"/>
    </location>
</feature>
<dbReference type="InterPro" id="IPR053713">
    <property type="entry name" value="Bact_OM_Channel_sf"/>
</dbReference>
<proteinExistence type="predicted"/>
<protein>
    <submittedName>
        <fullName evidence="4">TonB-dependent receptor</fullName>
    </submittedName>
</protein>
<comment type="caution">
    <text evidence="4">The sequence shown here is derived from an EMBL/GenBank/DDBJ whole genome shotgun (WGS) entry which is preliminary data.</text>
</comment>
<organism evidence="4 5">
    <name type="scientific">Halocynthiibacter styelae</name>
    <dbReference type="NCBI Taxonomy" id="2761955"/>
    <lineage>
        <taxon>Bacteria</taxon>
        <taxon>Pseudomonadati</taxon>
        <taxon>Pseudomonadota</taxon>
        <taxon>Alphaproteobacteria</taxon>
        <taxon>Rhodobacterales</taxon>
        <taxon>Paracoccaceae</taxon>
        <taxon>Halocynthiibacter</taxon>
    </lineage>
</organism>
<evidence type="ECO:0000256" key="2">
    <source>
        <dbReference type="SAM" id="MobiDB-lite"/>
    </source>
</evidence>
<dbReference type="EMBL" id="JADCKQ010000014">
    <property type="protein sequence ID" value="MBI1495068.1"/>
    <property type="molecule type" value="Genomic_DNA"/>
</dbReference>
<accession>A0A8J7IKW2</accession>
<evidence type="ECO:0000313" key="5">
    <source>
        <dbReference type="Proteomes" id="UP000640583"/>
    </source>
</evidence>